<dbReference type="InterPro" id="IPR025662">
    <property type="entry name" value="Sigma_54_int_dom_ATP-bd_1"/>
</dbReference>
<dbReference type="InterPro" id="IPR027417">
    <property type="entry name" value="P-loop_NTPase"/>
</dbReference>
<dbReference type="SMART" id="SM00382">
    <property type="entry name" value="AAA"/>
    <property type="match status" value="1"/>
</dbReference>
<gene>
    <name evidence="10" type="ORF">FAK_25060</name>
</gene>
<dbReference type="PROSITE" id="PS00675">
    <property type="entry name" value="SIGMA54_INTERACT_1"/>
    <property type="match status" value="1"/>
</dbReference>
<dbReference type="AlphaFoldDB" id="A0AAU9EHG8"/>
<protein>
    <recommendedName>
        <fullName evidence="7">HTH-type transcriptional regulatory protein TyrR</fullName>
    </recommendedName>
</protein>
<dbReference type="Pfam" id="PF00158">
    <property type="entry name" value="Sigma54_activat"/>
    <property type="match status" value="1"/>
</dbReference>
<dbReference type="KEGG" id="dmp:FAK_25060"/>
<dbReference type="GO" id="GO:0005524">
    <property type="term" value="F:ATP binding"/>
    <property type="evidence" value="ECO:0007669"/>
    <property type="project" value="UniProtKB-KW"/>
</dbReference>
<dbReference type="Gene3D" id="3.40.50.300">
    <property type="entry name" value="P-loop containing nucleotide triphosphate hydrolases"/>
    <property type="match status" value="1"/>
</dbReference>
<keyword evidence="5" id="KW-0238">DNA-binding</keyword>
<dbReference type="Proteomes" id="UP001366166">
    <property type="component" value="Chromosome"/>
</dbReference>
<sequence length="558" mass="62878">MNWDKTGHLKSLNTKAVELLGLDPKQCLGQAAPELLSCGKLLSFLQEAPDKGKIMQVNGQDCYVCLEQMQGPEQGSTLILRPGQEQIDEYLQKEFTYLLDNSYDGIIVADNLRILKVNSSFGRITGVSPSLLVGRYIDKLDATKHVCLAALVEVIRLTRHHKKTITLQRKLRSGNEIFVTCNPVFNQRQQVDRVVINVRDIKELKKLEDQIKKLSVLRREGETPQQHHAALGEIVAESPSMKRLLQLVLRVSQVNSTVLLSGESGTGKDVVARLIHRISCCNKEPFVSVNCGAVPENLLESEFFGYEKGAFTSASRTGKPGLFEQANGGTFFLDEVGELPLNLQVKLLKVIQDQSCRRLGSTRNIDLNIRFIAASNRDLRKMVAEGQFREDLFYRLYVVPINIDPLRQRRDDILPLAIMFLKEFNEKYGTSRSLGHELISILESYNWPGNVRELQNVIERLVVTADSDILRAHHLPNSIYQEALEDGVYWWVGENLNLRQARDALERQMIQKAVAKTGNARKASHLLGIDHSTVVRKAQRLGLNLKSVASKSQQKNQP</sequence>
<evidence type="ECO:0000256" key="3">
    <source>
        <dbReference type="ARBA" id="ARBA00022840"/>
    </source>
</evidence>
<keyword evidence="4" id="KW-0805">Transcription regulation</keyword>
<dbReference type="CDD" id="cd00009">
    <property type="entry name" value="AAA"/>
    <property type="match status" value="1"/>
</dbReference>
<dbReference type="PANTHER" id="PTHR32071">
    <property type="entry name" value="TRANSCRIPTIONAL REGULATORY PROTEIN"/>
    <property type="match status" value="1"/>
</dbReference>
<evidence type="ECO:0000256" key="5">
    <source>
        <dbReference type="ARBA" id="ARBA00023125"/>
    </source>
</evidence>
<dbReference type="Pfam" id="PF25601">
    <property type="entry name" value="AAA_lid_14"/>
    <property type="match status" value="1"/>
</dbReference>
<dbReference type="InterPro" id="IPR003593">
    <property type="entry name" value="AAA+_ATPase"/>
</dbReference>
<dbReference type="InterPro" id="IPR000700">
    <property type="entry name" value="PAS-assoc_C"/>
</dbReference>
<dbReference type="NCBIfam" id="TIGR00229">
    <property type="entry name" value="sensory_box"/>
    <property type="match status" value="1"/>
</dbReference>
<evidence type="ECO:0000259" key="8">
    <source>
        <dbReference type="PROSITE" id="PS50045"/>
    </source>
</evidence>
<evidence type="ECO:0000313" key="11">
    <source>
        <dbReference type="Proteomes" id="UP001366166"/>
    </source>
</evidence>
<dbReference type="PROSITE" id="PS00676">
    <property type="entry name" value="SIGMA54_INTERACT_2"/>
    <property type="match status" value="1"/>
</dbReference>
<dbReference type="PANTHER" id="PTHR32071:SF57">
    <property type="entry name" value="C4-DICARBOXYLATE TRANSPORT TRANSCRIPTIONAL REGULATORY PROTEIN DCTD"/>
    <property type="match status" value="1"/>
</dbReference>
<name>A0AAU9EHG8_9BACT</name>
<dbReference type="PROSITE" id="PS00688">
    <property type="entry name" value="SIGMA54_INTERACT_3"/>
    <property type="match status" value="1"/>
</dbReference>
<organism evidence="10 11">
    <name type="scientific">Desulfoferula mesophila</name>
    <dbReference type="NCBI Taxonomy" id="3058419"/>
    <lineage>
        <taxon>Bacteria</taxon>
        <taxon>Pseudomonadati</taxon>
        <taxon>Thermodesulfobacteriota</taxon>
        <taxon>Desulfarculia</taxon>
        <taxon>Desulfarculales</taxon>
        <taxon>Desulfarculaceae</taxon>
        <taxon>Desulfoferula</taxon>
    </lineage>
</organism>
<keyword evidence="1" id="KW-0547">Nucleotide-binding</keyword>
<dbReference type="InterPro" id="IPR002078">
    <property type="entry name" value="Sigma_54_int"/>
</dbReference>
<evidence type="ECO:0000256" key="2">
    <source>
        <dbReference type="ARBA" id="ARBA00022797"/>
    </source>
</evidence>
<evidence type="ECO:0000256" key="4">
    <source>
        <dbReference type="ARBA" id="ARBA00023015"/>
    </source>
</evidence>
<dbReference type="InterPro" id="IPR058031">
    <property type="entry name" value="AAA_lid_NorR"/>
</dbReference>
<evidence type="ECO:0000256" key="7">
    <source>
        <dbReference type="ARBA" id="ARBA00029500"/>
    </source>
</evidence>
<keyword evidence="11" id="KW-1185">Reference proteome</keyword>
<dbReference type="Gene3D" id="1.10.8.60">
    <property type="match status" value="1"/>
</dbReference>
<dbReference type="Pfam" id="PF13426">
    <property type="entry name" value="PAS_9"/>
    <property type="match status" value="1"/>
</dbReference>
<dbReference type="CDD" id="cd00130">
    <property type="entry name" value="PAS"/>
    <property type="match status" value="1"/>
</dbReference>
<evidence type="ECO:0000313" key="10">
    <source>
        <dbReference type="EMBL" id="BEQ15440.1"/>
    </source>
</evidence>
<dbReference type="InterPro" id="IPR035965">
    <property type="entry name" value="PAS-like_dom_sf"/>
</dbReference>
<dbReference type="EMBL" id="AP028679">
    <property type="protein sequence ID" value="BEQ15440.1"/>
    <property type="molecule type" value="Genomic_DNA"/>
</dbReference>
<reference evidence="11" key="1">
    <citation type="journal article" date="2023" name="Arch. Microbiol.">
        <title>Desulfoferula mesophilus gen. nov. sp. nov., a mesophilic sulfate-reducing bacterium isolated from a brackish lake sediment.</title>
        <authorList>
            <person name="Watanabe T."/>
            <person name="Yabe T."/>
            <person name="Tsuji J.M."/>
            <person name="Fukui M."/>
        </authorList>
    </citation>
    <scope>NUCLEOTIDE SEQUENCE [LARGE SCALE GENOMIC DNA]</scope>
    <source>
        <strain evidence="11">12FAK</strain>
    </source>
</reference>
<dbReference type="InterPro" id="IPR000014">
    <property type="entry name" value="PAS"/>
</dbReference>
<evidence type="ECO:0000256" key="1">
    <source>
        <dbReference type="ARBA" id="ARBA00022741"/>
    </source>
</evidence>
<keyword evidence="6" id="KW-0804">Transcription</keyword>
<feature type="domain" description="Sigma-54 factor interaction" evidence="8">
    <location>
        <begin position="234"/>
        <end position="463"/>
    </location>
</feature>
<dbReference type="Gene3D" id="1.10.10.60">
    <property type="entry name" value="Homeodomain-like"/>
    <property type="match status" value="1"/>
</dbReference>
<dbReference type="GO" id="GO:0003677">
    <property type="term" value="F:DNA binding"/>
    <property type="evidence" value="ECO:0007669"/>
    <property type="project" value="UniProtKB-KW"/>
</dbReference>
<dbReference type="InterPro" id="IPR009057">
    <property type="entry name" value="Homeodomain-like_sf"/>
</dbReference>
<proteinExistence type="predicted"/>
<evidence type="ECO:0000256" key="6">
    <source>
        <dbReference type="ARBA" id="ARBA00023163"/>
    </source>
</evidence>
<feature type="domain" description="PAC" evidence="9">
    <location>
        <begin position="161"/>
        <end position="213"/>
    </location>
</feature>
<dbReference type="InterPro" id="IPR025943">
    <property type="entry name" value="Sigma_54_int_dom_ATP-bd_2"/>
</dbReference>
<dbReference type="InterPro" id="IPR025944">
    <property type="entry name" value="Sigma_54_int_dom_CS"/>
</dbReference>
<dbReference type="FunFam" id="3.40.50.300:FF:000006">
    <property type="entry name" value="DNA-binding transcriptional regulator NtrC"/>
    <property type="match status" value="1"/>
</dbReference>
<dbReference type="InterPro" id="IPR030828">
    <property type="entry name" value="HTH_TyrR"/>
</dbReference>
<dbReference type="Pfam" id="PF18024">
    <property type="entry name" value="HTH_50"/>
    <property type="match status" value="1"/>
</dbReference>
<accession>A0AAU9EHG8</accession>
<keyword evidence="3" id="KW-0067">ATP-binding</keyword>
<dbReference type="SUPFAM" id="SSF46689">
    <property type="entry name" value="Homeodomain-like"/>
    <property type="match status" value="1"/>
</dbReference>
<dbReference type="GO" id="GO:0006355">
    <property type="term" value="P:regulation of DNA-templated transcription"/>
    <property type="evidence" value="ECO:0007669"/>
    <property type="project" value="InterPro"/>
</dbReference>
<dbReference type="SUPFAM" id="SSF52540">
    <property type="entry name" value="P-loop containing nucleoside triphosphate hydrolases"/>
    <property type="match status" value="1"/>
</dbReference>
<dbReference type="SUPFAM" id="SSF55785">
    <property type="entry name" value="PYP-like sensor domain (PAS domain)"/>
    <property type="match status" value="1"/>
</dbReference>
<evidence type="ECO:0000259" key="9">
    <source>
        <dbReference type="PROSITE" id="PS50113"/>
    </source>
</evidence>
<dbReference type="PROSITE" id="PS50045">
    <property type="entry name" value="SIGMA54_INTERACT_4"/>
    <property type="match status" value="1"/>
</dbReference>
<keyword evidence="2" id="KW-0058">Aromatic hydrocarbons catabolism</keyword>
<dbReference type="PROSITE" id="PS50113">
    <property type="entry name" value="PAC"/>
    <property type="match status" value="1"/>
</dbReference>
<dbReference type="Gene3D" id="3.30.450.20">
    <property type="entry name" value="PAS domain"/>
    <property type="match status" value="1"/>
</dbReference>